<keyword evidence="1" id="KW-0472">Membrane</keyword>
<evidence type="ECO:0000313" key="2">
    <source>
        <dbReference type="EMBL" id="KAK7267756.1"/>
    </source>
</evidence>
<protein>
    <submittedName>
        <fullName evidence="2">Uncharacterized protein</fullName>
    </submittedName>
</protein>
<organism evidence="2 3">
    <name type="scientific">Crotalaria pallida</name>
    <name type="common">Smooth rattlebox</name>
    <name type="synonym">Crotalaria striata</name>
    <dbReference type="NCBI Taxonomy" id="3830"/>
    <lineage>
        <taxon>Eukaryota</taxon>
        <taxon>Viridiplantae</taxon>
        <taxon>Streptophyta</taxon>
        <taxon>Embryophyta</taxon>
        <taxon>Tracheophyta</taxon>
        <taxon>Spermatophyta</taxon>
        <taxon>Magnoliopsida</taxon>
        <taxon>eudicotyledons</taxon>
        <taxon>Gunneridae</taxon>
        <taxon>Pentapetalae</taxon>
        <taxon>rosids</taxon>
        <taxon>fabids</taxon>
        <taxon>Fabales</taxon>
        <taxon>Fabaceae</taxon>
        <taxon>Papilionoideae</taxon>
        <taxon>50 kb inversion clade</taxon>
        <taxon>genistoids sensu lato</taxon>
        <taxon>core genistoids</taxon>
        <taxon>Crotalarieae</taxon>
        <taxon>Crotalaria</taxon>
    </lineage>
</organism>
<gene>
    <name evidence="2" type="ORF">RIF29_20435</name>
</gene>
<sequence>MPTMWVRTGPVQGIRESTPNLHHGPHLTSAKELDCLIELAVAEAMDSDLDLDLHFALQEALAASPSSSSTLPYLQRQQPLPNDAVLNPTAIQLEELSPAEQEIKDLSRAELSPVVFLCFFGYSIFLSAATLSYSISLYRSSWLTFSRLLLWFLMLRLSLALTIQLLGGKNLC</sequence>
<accession>A0AAN9F2I9</accession>
<reference evidence="2 3" key="1">
    <citation type="submission" date="2024-01" db="EMBL/GenBank/DDBJ databases">
        <title>The genomes of 5 underutilized Papilionoideae crops provide insights into root nodulation and disease resistanc.</title>
        <authorList>
            <person name="Yuan L."/>
        </authorList>
    </citation>
    <scope>NUCLEOTIDE SEQUENCE [LARGE SCALE GENOMIC DNA]</scope>
    <source>
        <strain evidence="2">ZHUSHIDOU_FW_LH</strain>
        <tissue evidence="2">Leaf</tissue>
    </source>
</reference>
<dbReference type="AlphaFoldDB" id="A0AAN9F2I9"/>
<name>A0AAN9F2I9_CROPI</name>
<proteinExistence type="predicted"/>
<evidence type="ECO:0000313" key="3">
    <source>
        <dbReference type="Proteomes" id="UP001372338"/>
    </source>
</evidence>
<evidence type="ECO:0000256" key="1">
    <source>
        <dbReference type="SAM" id="Phobius"/>
    </source>
</evidence>
<keyword evidence="1" id="KW-1133">Transmembrane helix</keyword>
<feature type="transmembrane region" description="Helical" evidence="1">
    <location>
        <begin position="148"/>
        <end position="167"/>
    </location>
</feature>
<dbReference type="EMBL" id="JAYWIO010000004">
    <property type="protein sequence ID" value="KAK7267756.1"/>
    <property type="molecule type" value="Genomic_DNA"/>
</dbReference>
<comment type="caution">
    <text evidence="2">The sequence shown here is derived from an EMBL/GenBank/DDBJ whole genome shotgun (WGS) entry which is preliminary data.</text>
</comment>
<feature type="transmembrane region" description="Helical" evidence="1">
    <location>
        <begin position="114"/>
        <end position="136"/>
    </location>
</feature>
<keyword evidence="1" id="KW-0812">Transmembrane</keyword>
<dbReference type="Proteomes" id="UP001372338">
    <property type="component" value="Unassembled WGS sequence"/>
</dbReference>
<keyword evidence="3" id="KW-1185">Reference proteome</keyword>